<dbReference type="PANTHER" id="PTHR11216">
    <property type="entry name" value="EH DOMAIN"/>
    <property type="match status" value="1"/>
</dbReference>
<organism evidence="2 3">
    <name type="scientific">Dendrothele bispora (strain CBS 962.96)</name>
    <dbReference type="NCBI Taxonomy" id="1314807"/>
    <lineage>
        <taxon>Eukaryota</taxon>
        <taxon>Fungi</taxon>
        <taxon>Dikarya</taxon>
        <taxon>Basidiomycota</taxon>
        <taxon>Agaricomycotina</taxon>
        <taxon>Agaricomycetes</taxon>
        <taxon>Agaricomycetidae</taxon>
        <taxon>Agaricales</taxon>
        <taxon>Agaricales incertae sedis</taxon>
        <taxon>Dendrothele</taxon>
    </lineage>
</organism>
<dbReference type="EMBL" id="ML179049">
    <property type="protein sequence ID" value="THV05414.1"/>
    <property type="molecule type" value="Genomic_DNA"/>
</dbReference>
<dbReference type="OrthoDB" id="524326at2759"/>
<feature type="domain" description="EH" evidence="1">
    <location>
        <begin position="33"/>
        <end position="105"/>
    </location>
</feature>
<name>A0A4S8MST5_DENBC</name>
<dbReference type="Pfam" id="PF12763">
    <property type="entry name" value="EH"/>
    <property type="match status" value="2"/>
</dbReference>
<dbReference type="Proteomes" id="UP000297245">
    <property type="component" value="Unassembled WGS sequence"/>
</dbReference>
<evidence type="ECO:0000313" key="2">
    <source>
        <dbReference type="EMBL" id="THV05414.1"/>
    </source>
</evidence>
<feature type="domain" description="EH" evidence="1">
    <location>
        <begin position="115"/>
        <end position="198"/>
    </location>
</feature>
<dbReference type="InterPro" id="IPR000261">
    <property type="entry name" value="EH_dom"/>
</dbReference>
<dbReference type="GO" id="GO:0016197">
    <property type="term" value="P:endosomal transport"/>
    <property type="evidence" value="ECO:0007669"/>
    <property type="project" value="TreeGrafter"/>
</dbReference>
<keyword evidence="3" id="KW-1185">Reference proteome</keyword>
<dbReference type="AlphaFoldDB" id="A0A4S8MST5"/>
<evidence type="ECO:0000259" key="1">
    <source>
        <dbReference type="PROSITE" id="PS50031"/>
    </source>
</evidence>
<dbReference type="PROSITE" id="PS50031">
    <property type="entry name" value="EH"/>
    <property type="match status" value="2"/>
</dbReference>
<evidence type="ECO:0000313" key="3">
    <source>
        <dbReference type="Proteomes" id="UP000297245"/>
    </source>
</evidence>
<dbReference type="SUPFAM" id="SSF47473">
    <property type="entry name" value="EF-hand"/>
    <property type="match status" value="2"/>
</dbReference>
<protein>
    <recommendedName>
        <fullName evidence="1">EH domain-containing protein</fullName>
    </recommendedName>
</protein>
<reference evidence="2 3" key="1">
    <citation type="journal article" date="2019" name="Nat. Ecol. Evol.">
        <title>Megaphylogeny resolves global patterns of mushroom evolution.</title>
        <authorList>
            <person name="Varga T."/>
            <person name="Krizsan K."/>
            <person name="Foldi C."/>
            <person name="Dima B."/>
            <person name="Sanchez-Garcia M."/>
            <person name="Sanchez-Ramirez S."/>
            <person name="Szollosi G.J."/>
            <person name="Szarkandi J.G."/>
            <person name="Papp V."/>
            <person name="Albert L."/>
            <person name="Andreopoulos W."/>
            <person name="Angelini C."/>
            <person name="Antonin V."/>
            <person name="Barry K.W."/>
            <person name="Bougher N.L."/>
            <person name="Buchanan P."/>
            <person name="Buyck B."/>
            <person name="Bense V."/>
            <person name="Catcheside P."/>
            <person name="Chovatia M."/>
            <person name="Cooper J."/>
            <person name="Damon W."/>
            <person name="Desjardin D."/>
            <person name="Finy P."/>
            <person name="Geml J."/>
            <person name="Haridas S."/>
            <person name="Hughes K."/>
            <person name="Justo A."/>
            <person name="Karasinski D."/>
            <person name="Kautmanova I."/>
            <person name="Kiss B."/>
            <person name="Kocsube S."/>
            <person name="Kotiranta H."/>
            <person name="LaButti K.M."/>
            <person name="Lechner B.E."/>
            <person name="Liimatainen K."/>
            <person name="Lipzen A."/>
            <person name="Lukacs Z."/>
            <person name="Mihaltcheva S."/>
            <person name="Morgado L.N."/>
            <person name="Niskanen T."/>
            <person name="Noordeloos M.E."/>
            <person name="Ohm R.A."/>
            <person name="Ortiz-Santana B."/>
            <person name="Ovrebo C."/>
            <person name="Racz N."/>
            <person name="Riley R."/>
            <person name="Savchenko A."/>
            <person name="Shiryaev A."/>
            <person name="Soop K."/>
            <person name="Spirin V."/>
            <person name="Szebenyi C."/>
            <person name="Tomsovsky M."/>
            <person name="Tulloss R.E."/>
            <person name="Uehling J."/>
            <person name="Grigoriev I.V."/>
            <person name="Vagvolgyi C."/>
            <person name="Papp T."/>
            <person name="Martin F.M."/>
            <person name="Miettinen O."/>
            <person name="Hibbett D.S."/>
            <person name="Nagy L.G."/>
        </authorList>
    </citation>
    <scope>NUCLEOTIDE SEQUENCE [LARGE SCALE GENOMIC DNA]</scope>
    <source>
        <strain evidence="2 3">CBS 962.96</strain>
    </source>
</reference>
<dbReference type="SMART" id="SM00027">
    <property type="entry name" value="EH"/>
    <property type="match status" value="2"/>
</dbReference>
<dbReference type="CDD" id="cd00052">
    <property type="entry name" value="EH"/>
    <property type="match status" value="1"/>
</dbReference>
<dbReference type="GO" id="GO:0005737">
    <property type="term" value="C:cytoplasm"/>
    <property type="evidence" value="ECO:0007669"/>
    <property type="project" value="TreeGrafter"/>
</dbReference>
<dbReference type="InterPro" id="IPR011992">
    <property type="entry name" value="EF-hand-dom_pair"/>
</dbReference>
<dbReference type="GO" id="GO:0006897">
    <property type="term" value="P:endocytosis"/>
    <property type="evidence" value="ECO:0007669"/>
    <property type="project" value="TreeGrafter"/>
</dbReference>
<proteinExistence type="predicted"/>
<dbReference type="Gene3D" id="1.10.238.10">
    <property type="entry name" value="EF-hand"/>
    <property type="match status" value="2"/>
</dbReference>
<gene>
    <name evidence="2" type="ORF">K435DRAFT_105135</name>
</gene>
<sequence length="236" mass="26163">MSFIPTPDELFLAERILSTQKKSDVLEPDAAVEILRDCGLSHEVLAEVWNMADEGPKGYLLARDVALALRLIGWAQAGEKITENLVGRSGPLAAIRGFSPETSKSDTYPPLSPSSREKYRIIFLSAVPQNNVLDNQKVVELWSKSGLSKELLSQIWDLVKINGQNYLDFESFCLGMYFIQGLLDKHFISLPETIPTHLSAHLRAKPAMTPLSSPISNLYLSKTSFADQTLLTLQSS</sequence>
<dbReference type="GO" id="GO:0005886">
    <property type="term" value="C:plasma membrane"/>
    <property type="evidence" value="ECO:0007669"/>
    <property type="project" value="TreeGrafter"/>
</dbReference>
<accession>A0A4S8MST5</accession>